<sequence>MKISILNEVLGPILHGPSSSHTAASYSIGRLTHMLCEDEIKEINITFDSKGSFFWILLAECFNNFIREFFFSKPFSIEENITKILFSISPKMNFSSLFNRSDSYLSPSLPRE</sequence>
<gene>
    <name evidence="1" type="ORF">S03H2_52031</name>
</gene>
<dbReference type="AlphaFoldDB" id="X1J068"/>
<dbReference type="EMBL" id="BARU01033044">
    <property type="protein sequence ID" value="GAH63198.1"/>
    <property type="molecule type" value="Genomic_DNA"/>
</dbReference>
<name>X1J068_9ZZZZ</name>
<proteinExistence type="predicted"/>
<accession>X1J068</accession>
<organism evidence="1">
    <name type="scientific">marine sediment metagenome</name>
    <dbReference type="NCBI Taxonomy" id="412755"/>
    <lineage>
        <taxon>unclassified sequences</taxon>
        <taxon>metagenomes</taxon>
        <taxon>ecological metagenomes</taxon>
    </lineage>
</organism>
<protein>
    <recommendedName>
        <fullName evidence="2">Serine dehydratase beta chain domain-containing protein</fullName>
    </recommendedName>
</protein>
<reference evidence="1" key="1">
    <citation type="journal article" date="2014" name="Front. Microbiol.">
        <title>High frequency of phylogenetically diverse reductive dehalogenase-homologous genes in deep subseafloor sedimentary metagenomes.</title>
        <authorList>
            <person name="Kawai M."/>
            <person name="Futagami T."/>
            <person name="Toyoda A."/>
            <person name="Takaki Y."/>
            <person name="Nishi S."/>
            <person name="Hori S."/>
            <person name="Arai W."/>
            <person name="Tsubouchi T."/>
            <person name="Morono Y."/>
            <person name="Uchiyama I."/>
            <person name="Ito T."/>
            <person name="Fujiyama A."/>
            <person name="Inagaki F."/>
            <person name="Takami H."/>
        </authorList>
    </citation>
    <scope>NUCLEOTIDE SEQUENCE</scope>
    <source>
        <strain evidence="1">Expedition CK06-06</strain>
    </source>
</reference>
<comment type="caution">
    <text evidence="1">The sequence shown here is derived from an EMBL/GenBank/DDBJ whole genome shotgun (WGS) entry which is preliminary data.</text>
</comment>
<evidence type="ECO:0008006" key="2">
    <source>
        <dbReference type="Google" id="ProtNLM"/>
    </source>
</evidence>
<evidence type="ECO:0000313" key="1">
    <source>
        <dbReference type="EMBL" id="GAH63198.1"/>
    </source>
</evidence>